<feature type="transmembrane region" description="Helical" evidence="6">
    <location>
        <begin position="336"/>
        <end position="355"/>
    </location>
</feature>
<dbReference type="EMBL" id="JABMOJ010000149">
    <property type="protein sequence ID" value="NQV64546.1"/>
    <property type="molecule type" value="Genomic_DNA"/>
</dbReference>
<feature type="transmembrane region" description="Helical" evidence="6">
    <location>
        <begin position="133"/>
        <end position="151"/>
    </location>
</feature>
<evidence type="ECO:0000256" key="5">
    <source>
        <dbReference type="ARBA" id="ARBA00023136"/>
    </source>
</evidence>
<feature type="transmembrane region" description="Helical" evidence="6">
    <location>
        <begin position="70"/>
        <end position="88"/>
    </location>
</feature>
<keyword evidence="4 6" id="KW-1133">Transmembrane helix</keyword>
<reference evidence="7" key="1">
    <citation type="submission" date="2020-05" db="EMBL/GenBank/DDBJ databases">
        <title>Sulfur intermediates as new biogeochemical hubs in an aquatic model microbial ecosystem.</title>
        <authorList>
            <person name="Vigneron A."/>
        </authorList>
    </citation>
    <scope>NUCLEOTIDE SEQUENCE</scope>
    <source>
        <strain evidence="7">Bin.250</strain>
    </source>
</reference>
<feature type="transmembrane region" description="Helical" evidence="6">
    <location>
        <begin position="248"/>
        <end position="268"/>
    </location>
</feature>
<keyword evidence="5 6" id="KW-0472">Membrane</keyword>
<gene>
    <name evidence="7" type="ORF">HQ497_04185</name>
</gene>
<accession>A0A973A9A0</accession>
<feature type="transmembrane region" description="Helical" evidence="6">
    <location>
        <begin position="163"/>
        <end position="190"/>
    </location>
</feature>
<proteinExistence type="predicted"/>
<keyword evidence="2" id="KW-1003">Cell membrane</keyword>
<feature type="transmembrane region" description="Helical" evidence="6">
    <location>
        <begin position="280"/>
        <end position="297"/>
    </location>
</feature>
<dbReference type="AlphaFoldDB" id="A0A973A9A0"/>
<dbReference type="PANTHER" id="PTHR23513:SF6">
    <property type="entry name" value="MAJOR FACILITATOR SUPERFAMILY ASSOCIATED DOMAIN-CONTAINING PROTEIN"/>
    <property type="match status" value="1"/>
</dbReference>
<dbReference type="CDD" id="cd06173">
    <property type="entry name" value="MFS_MefA_like"/>
    <property type="match status" value="1"/>
</dbReference>
<evidence type="ECO:0000313" key="7">
    <source>
        <dbReference type="EMBL" id="NQV64546.1"/>
    </source>
</evidence>
<name>A0A973A9A0_9GAMM</name>
<feature type="transmembrane region" description="Helical" evidence="6">
    <location>
        <begin position="42"/>
        <end position="63"/>
    </location>
</feature>
<dbReference type="Proteomes" id="UP000754644">
    <property type="component" value="Unassembled WGS sequence"/>
</dbReference>
<evidence type="ECO:0000256" key="2">
    <source>
        <dbReference type="ARBA" id="ARBA00022475"/>
    </source>
</evidence>
<evidence type="ECO:0000256" key="6">
    <source>
        <dbReference type="SAM" id="Phobius"/>
    </source>
</evidence>
<organism evidence="7 8">
    <name type="scientific">SAR86 cluster bacterium</name>
    <dbReference type="NCBI Taxonomy" id="2030880"/>
    <lineage>
        <taxon>Bacteria</taxon>
        <taxon>Pseudomonadati</taxon>
        <taxon>Pseudomonadota</taxon>
        <taxon>Gammaproteobacteria</taxon>
        <taxon>SAR86 cluster</taxon>
    </lineage>
</organism>
<feature type="transmembrane region" description="Helical" evidence="6">
    <location>
        <begin position="361"/>
        <end position="384"/>
    </location>
</feature>
<dbReference type="PROSITE" id="PS00217">
    <property type="entry name" value="SUGAR_TRANSPORT_2"/>
    <property type="match status" value="1"/>
</dbReference>
<dbReference type="InterPro" id="IPR036259">
    <property type="entry name" value="MFS_trans_sf"/>
</dbReference>
<dbReference type="GO" id="GO:0005886">
    <property type="term" value="C:plasma membrane"/>
    <property type="evidence" value="ECO:0007669"/>
    <property type="project" value="UniProtKB-SubCell"/>
</dbReference>
<dbReference type="InterPro" id="IPR011701">
    <property type="entry name" value="MFS"/>
</dbReference>
<evidence type="ECO:0000256" key="1">
    <source>
        <dbReference type="ARBA" id="ARBA00004651"/>
    </source>
</evidence>
<dbReference type="InterPro" id="IPR005829">
    <property type="entry name" value="Sugar_transporter_CS"/>
</dbReference>
<feature type="transmembrane region" description="Helical" evidence="6">
    <location>
        <begin position="94"/>
        <end position="113"/>
    </location>
</feature>
<dbReference type="Gene3D" id="1.20.1250.20">
    <property type="entry name" value="MFS general substrate transporter like domains"/>
    <property type="match status" value="1"/>
</dbReference>
<feature type="transmembrane region" description="Helical" evidence="6">
    <location>
        <begin position="7"/>
        <end position="30"/>
    </location>
</feature>
<evidence type="ECO:0000313" key="8">
    <source>
        <dbReference type="Proteomes" id="UP000754644"/>
    </source>
</evidence>
<dbReference type="SUPFAM" id="SSF103473">
    <property type="entry name" value="MFS general substrate transporter"/>
    <property type="match status" value="1"/>
</dbReference>
<feature type="transmembrane region" description="Helical" evidence="6">
    <location>
        <begin position="303"/>
        <end position="324"/>
    </location>
</feature>
<comment type="subcellular location">
    <subcellularLocation>
        <location evidence="1">Cell membrane</location>
        <topology evidence="1">Multi-pass membrane protein</topology>
    </subcellularLocation>
</comment>
<feature type="transmembrane region" description="Helical" evidence="6">
    <location>
        <begin position="211"/>
        <end position="236"/>
    </location>
</feature>
<dbReference type="GO" id="GO:0022857">
    <property type="term" value="F:transmembrane transporter activity"/>
    <property type="evidence" value="ECO:0007669"/>
    <property type="project" value="InterPro"/>
</dbReference>
<protein>
    <submittedName>
        <fullName evidence="7">MFS transporter</fullName>
    </submittedName>
</protein>
<comment type="caution">
    <text evidence="7">The sequence shown here is derived from an EMBL/GenBank/DDBJ whole genome shotgun (WGS) entry which is preliminary data.</text>
</comment>
<evidence type="ECO:0000256" key="4">
    <source>
        <dbReference type="ARBA" id="ARBA00022989"/>
    </source>
</evidence>
<dbReference type="Pfam" id="PF07690">
    <property type="entry name" value="MFS_1"/>
    <property type="match status" value="1"/>
</dbReference>
<keyword evidence="3 6" id="KW-0812">Transmembrane</keyword>
<evidence type="ECO:0000256" key="3">
    <source>
        <dbReference type="ARBA" id="ARBA00022692"/>
    </source>
</evidence>
<dbReference type="PANTHER" id="PTHR23513">
    <property type="entry name" value="INTEGRAL MEMBRANE EFFLUX PROTEIN-RELATED"/>
    <property type="match status" value="1"/>
</dbReference>
<sequence>MSQRFWYLAGVGTFIVPMGMQTILFPWLVVVQLHEGAERLGLAQMCTQLPAIFLILFGGVLADRMDARKILLLGHLLAALPMLGLALALSLDGLSYSILIVYALLMGVVTAFVQPARDGLLNRVAGGEVQKTVMFTMGLTFLAQLLGYFLASQADDAGPVMILLVQAVIVLVGMLTIWKLAPGVVLAALPGQSTRQQLFAGLRLVLDSDRMFPALIILLAVAFFFGGSFSVLNPLIVRDIYQGGANEISMTFAAFGSGTITMLVLLIVRGGIVRQGRAMLLSMLTGGLTLGVGAFHLPFMGYLAALFFWGMSGGVAMSMGRTIMQEAAPENARSRVMSVFSLATLGGMPFGALLMGYCAGAFGPLASLLISVAGVWVTSVGIVWHGRLWGLTTQQ</sequence>